<dbReference type="EMBL" id="OY726394">
    <property type="protein sequence ID" value="CAJ1494251.1"/>
    <property type="molecule type" value="Genomic_DNA"/>
</dbReference>
<dbReference type="RefSeq" id="WP_308475660.1">
    <property type="nucleotide sequence ID" value="NZ_OY726394.1"/>
</dbReference>
<dbReference type="CDD" id="cd02440">
    <property type="entry name" value="AdoMet_MTases"/>
    <property type="match status" value="1"/>
</dbReference>
<dbReference type="GO" id="GO:0032259">
    <property type="term" value="P:methylation"/>
    <property type="evidence" value="ECO:0007669"/>
    <property type="project" value="UniProtKB-KW"/>
</dbReference>
<evidence type="ECO:0000256" key="2">
    <source>
        <dbReference type="ARBA" id="ARBA00022679"/>
    </source>
</evidence>
<dbReference type="PANTHER" id="PTHR43464:SF19">
    <property type="entry name" value="UBIQUINONE BIOSYNTHESIS O-METHYLTRANSFERASE, MITOCHONDRIAL"/>
    <property type="match status" value="1"/>
</dbReference>
<keyword evidence="6" id="KW-1185">Reference proteome</keyword>
<reference evidence="5 6" key="1">
    <citation type="submission" date="2023-08" db="EMBL/GenBank/DDBJ databases">
        <authorList>
            <person name="Folkvardsen B D."/>
            <person name="Norman A."/>
        </authorList>
    </citation>
    <scope>NUCLEOTIDE SEQUENCE [LARGE SCALE GENOMIC DNA]</scope>
    <source>
        <strain evidence="5 6">Mu0083</strain>
    </source>
</reference>
<protein>
    <submittedName>
        <fullName evidence="5">Class I SAM-dependent methyltransferase</fullName>
        <ecNumber evidence="5">2.1.-.-</ecNumber>
    </submittedName>
</protein>
<keyword evidence="3" id="KW-0949">S-adenosyl-L-methionine</keyword>
<organism evidence="5 6">
    <name type="scientific">[Mycobacterium] kokjensenii</name>
    <dbReference type="NCBI Taxonomy" id="3064287"/>
    <lineage>
        <taxon>Bacteria</taxon>
        <taxon>Bacillati</taxon>
        <taxon>Actinomycetota</taxon>
        <taxon>Actinomycetes</taxon>
        <taxon>Mycobacteriales</taxon>
        <taxon>Mycobacteriaceae</taxon>
        <taxon>Mycolicibacter</taxon>
    </lineage>
</organism>
<dbReference type="Gene3D" id="3.40.50.150">
    <property type="entry name" value="Vaccinia Virus protein VP39"/>
    <property type="match status" value="1"/>
</dbReference>
<dbReference type="GO" id="GO:0008168">
    <property type="term" value="F:methyltransferase activity"/>
    <property type="evidence" value="ECO:0007669"/>
    <property type="project" value="UniProtKB-KW"/>
</dbReference>
<dbReference type="InterPro" id="IPR041698">
    <property type="entry name" value="Methyltransf_25"/>
</dbReference>
<proteinExistence type="predicted"/>
<accession>A0ABM9L7T7</accession>
<gene>
    <name evidence="5" type="ORF">MU0083_000733</name>
</gene>
<feature type="domain" description="Methyltransferase" evidence="4">
    <location>
        <begin position="46"/>
        <end position="136"/>
    </location>
</feature>
<dbReference type="Proteomes" id="UP001190336">
    <property type="component" value="Chromosome"/>
</dbReference>
<sequence>MTARQKLFRAMYRAGFTPWDGHALARGLRNLVEGGPEMALPPGTALDLGCGTGDDAIYLAQNGWTVTGVDFAPRALEAARDKADAGKVSVRFVCADIAELAAADVGGDFALVIDSGCIHGMNDKDRIAYARSVDAVTTAQSRMLIIGVVPGALFGVRGIDEAELARLFAPKWELVAAADEPSFLPAGSGQPVRHYLLARRD</sequence>
<dbReference type="EC" id="2.1.-.-" evidence="5"/>
<keyword evidence="2 5" id="KW-0808">Transferase</keyword>
<evidence type="ECO:0000313" key="6">
    <source>
        <dbReference type="Proteomes" id="UP001190336"/>
    </source>
</evidence>
<evidence type="ECO:0000259" key="4">
    <source>
        <dbReference type="Pfam" id="PF13649"/>
    </source>
</evidence>
<dbReference type="InterPro" id="IPR029063">
    <property type="entry name" value="SAM-dependent_MTases_sf"/>
</dbReference>
<name>A0ABM9L7T7_9MYCO</name>
<evidence type="ECO:0000256" key="1">
    <source>
        <dbReference type="ARBA" id="ARBA00022603"/>
    </source>
</evidence>
<evidence type="ECO:0000313" key="5">
    <source>
        <dbReference type="EMBL" id="CAJ1494251.1"/>
    </source>
</evidence>
<dbReference type="Pfam" id="PF13649">
    <property type="entry name" value="Methyltransf_25"/>
    <property type="match status" value="1"/>
</dbReference>
<dbReference type="PANTHER" id="PTHR43464">
    <property type="entry name" value="METHYLTRANSFERASE"/>
    <property type="match status" value="1"/>
</dbReference>
<evidence type="ECO:0000256" key="3">
    <source>
        <dbReference type="ARBA" id="ARBA00022691"/>
    </source>
</evidence>
<keyword evidence="1 5" id="KW-0489">Methyltransferase</keyword>
<dbReference type="SUPFAM" id="SSF53335">
    <property type="entry name" value="S-adenosyl-L-methionine-dependent methyltransferases"/>
    <property type="match status" value="1"/>
</dbReference>